<evidence type="ECO:0000256" key="1">
    <source>
        <dbReference type="SAM" id="MobiDB-lite"/>
    </source>
</evidence>
<gene>
    <name evidence="3" type="ORF">OFUS_LOCUS23140</name>
</gene>
<dbReference type="AlphaFoldDB" id="A0A8S4Q5D5"/>
<dbReference type="Proteomes" id="UP000749559">
    <property type="component" value="Unassembled WGS sequence"/>
</dbReference>
<feature type="signal peptide" evidence="2">
    <location>
        <begin position="1"/>
        <end position="25"/>
    </location>
</feature>
<evidence type="ECO:0000256" key="2">
    <source>
        <dbReference type="SAM" id="SignalP"/>
    </source>
</evidence>
<proteinExistence type="predicted"/>
<evidence type="ECO:0000313" key="3">
    <source>
        <dbReference type="EMBL" id="CAH1799085.1"/>
    </source>
</evidence>
<evidence type="ECO:0000313" key="4">
    <source>
        <dbReference type="Proteomes" id="UP000749559"/>
    </source>
</evidence>
<dbReference type="EMBL" id="CAIIXF020000011">
    <property type="protein sequence ID" value="CAH1799085.1"/>
    <property type="molecule type" value="Genomic_DNA"/>
</dbReference>
<reference evidence="3" key="1">
    <citation type="submission" date="2022-03" db="EMBL/GenBank/DDBJ databases">
        <authorList>
            <person name="Martin C."/>
        </authorList>
    </citation>
    <scope>NUCLEOTIDE SEQUENCE</scope>
</reference>
<keyword evidence="4" id="KW-1185">Reference proteome</keyword>
<sequence>MYLGERLCSAFALWLLLYGCSLVTGKCSGRWAIHACAGGNGKRSQDNAIDYKVNTLNDDFYGRLLQKLMPQTSEENLPFQHVELNRNTLPDGPISLPYRGVLPMSESGSDPESYELSYDYNPKSRDALRGLLQKLDGRNKKH</sequence>
<dbReference type="OrthoDB" id="6097461at2759"/>
<feature type="region of interest" description="Disordered" evidence="1">
    <location>
        <begin position="100"/>
        <end position="120"/>
    </location>
</feature>
<comment type="caution">
    <text evidence="3">The sequence shown here is derived from an EMBL/GenBank/DDBJ whole genome shotgun (WGS) entry which is preliminary data.</text>
</comment>
<organism evidence="3 4">
    <name type="scientific">Owenia fusiformis</name>
    <name type="common">Polychaete worm</name>
    <dbReference type="NCBI Taxonomy" id="6347"/>
    <lineage>
        <taxon>Eukaryota</taxon>
        <taxon>Metazoa</taxon>
        <taxon>Spiralia</taxon>
        <taxon>Lophotrochozoa</taxon>
        <taxon>Annelida</taxon>
        <taxon>Polychaeta</taxon>
        <taxon>Sedentaria</taxon>
        <taxon>Canalipalpata</taxon>
        <taxon>Sabellida</taxon>
        <taxon>Oweniida</taxon>
        <taxon>Oweniidae</taxon>
        <taxon>Owenia</taxon>
    </lineage>
</organism>
<name>A0A8S4Q5D5_OWEFU</name>
<dbReference type="PROSITE" id="PS51257">
    <property type="entry name" value="PROKAR_LIPOPROTEIN"/>
    <property type="match status" value="1"/>
</dbReference>
<keyword evidence="2" id="KW-0732">Signal</keyword>
<feature type="chain" id="PRO_5035938802" evidence="2">
    <location>
        <begin position="26"/>
        <end position="142"/>
    </location>
</feature>
<accession>A0A8S4Q5D5</accession>
<protein>
    <submittedName>
        <fullName evidence="3">Uncharacterized protein</fullName>
    </submittedName>
</protein>